<dbReference type="PRINTS" id="PR00150">
    <property type="entry name" value="PEPCARBXLASE"/>
</dbReference>
<feature type="active site" evidence="10 11">
    <location>
        <position position="143"/>
    </location>
</feature>
<dbReference type="SUPFAM" id="SSF51621">
    <property type="entry name" value="Phosphoenolpyruvate/pyruvate domain"/>
    <property type="match status" value="1"/>
</dbReference>
<evidence type="ECO:0000256" key="5">
    <source>
        <dbReference type="ARBA" id="ARBA00022419"/>
    </source>
</evidence>
<proteinExistence type="inferred from homology"/>
<dbReference type="GO" id="GO:0000287">
    <property type="term" value="F:magnesium ion binding"/>
    <property type="evidence" value="ECO:0007669"/>
    <property type="project" value="UniProtKB-UniRule"/>
</dbReference>
<dbReference type="HAMAP" id="MF_00595">
    <property type="entry name" value="PEPcase_type1"/>
    <property type="match status" value="1"/>
</dbReference>
<evidence type="ECO:0000256" key="11">
    <source>
        <dbReference type="PROSITE-ProRule" id="PRU10111"/>
    </source>
</evidence>
<dbReference type="PROSITE" id="PS00781">
    <property type="entry name" value="PEPCASE_1"/>
    <property type="match status" value="1"/>
</dbReference>
<keyword evidence="13" id="KW-0670">Pyruvate</keyword>
<dbReference type="InterPro" id="IPR018129">
    <property type="entry name" value="PEP_COase_Lys_AS"/>
</dbReference>
<dbReference type="GO" id="GO:0005829">
    <property type="term" value="C:cytosol"/>
    <property type="evidence" value="ECO:0007669"/>
    <property type="project" value="TreeGrafter"/>
</dbReference>
<evidence type="ECO:0000256" key="7">
    <source>
        <dbReference type="ARBA" id="ARBA00023239"/>
    </source>
</evidence>
<dbReference type="EC" id="4.1.1.31" evidence="4 10"/>
<dbReference type="InterPro" id="IPR021135">
    <property type="entry name" value="PEP_COase"/>
</dbReference>
<evidence type="ECO:0000256" key="8">
    <source>
        <dbReference type="ARBA" id="ARBA00023300"/>
    </source>
</evidence>
<dbReference type="Gene3D" id="1.20.1440.90">
    <property type="entry name" value="Phosphoenolpyruvate/pyruvate domain"/>
    <property type="match status" value="1"/>
</dbReference>
<dbReference type="NCBIfam" id="NF000584">
    <property type="entry name" value="PRK00009.1"/>
    <property type="match status" value="1"/>
</dbReference>
<protein>
    <recommendedName>
        <fullName evidence="5 10">Phosphoenolpyruvate carboxylase</fullName>
        <shortName evidence="10">PEPC</shortName>
        <shortName evidence="10">PEPCase</shortName>
        <ecNumber evidence="4 10">4.1.1.31</ecNumber>
    </recommendedName>
</protein>
<evidence type="ECO:0000256" key="4">
    <source>
        <dbReference type="ARBA" id="ARBA00012305"/>
    </source>
</evidence>
<dbReference type="GO" id="GO:0006107">
    <property type="term" value="P:oxaloacetate metabolic process"/>
    <property type="evidence" value="ECO:0007669"/>
    <property type="project" value="UniProtKB-UniRule"/>
</dbReference>
<keyword evidence="6 10" id="KW-0460">Magnesium</keyword>
<evidence type="ECO:0000313" key="13">
    <source>
        <dbReference type="EMBL" id="SPL70047.1"/>
    </source>
</evidence>
<comment type="cofactor">
    <cofactor evidence="1 10">
        <name>Mg(2+)</name>
        <dbReference type="ChEBI" id="CHEBI:18420"/>
    </cofactor>
</comment>
<evidence type="ECO:0000256" key="9">
    <source>
        <dbReference type="ARBA" id="ARBA00048995"/>
    </source>
</evidence>
<comment type="similarity">
    <text evidence="3 10">Belongs to the PEPCase type 1 family.</text>
</comment>
<evidence type="ECO:0000256" key="3">
    <source>
        <dbReference type="ARBA" id="ARBA00008346"/>
    </source>
</evidence>
<name>A0A2U3MX83_9GAMM</name>
<dbReference type="FunCoup" id="A0A2U3MX83">
    <property type="interactions" value="380"/>
</dbReference>
<dbReference type="RefSeq" id="WP_121973549.1">
    <property type="nucleotide sequence ID" value="NZ_OOGT01000039.1"/>
</dbReference>
<evidence type="ECO:0000256" key="2">
    <source>
        <dbReference type="ARBA" id="ARBA00003670"/>
    </source>
</evidence>
<dbReference type="Pfam" id="PF00311">
    <property type="entry name" value="PEPcase"/>
    <property type="match status" value="1"/>
</dbReference>
<dbReference type="PROSITE" id="PS00393">
    <property type="entry name" value="PEPCASE_2"/>
    <property type="match status" value="1"/>
</dbReference>
<keyword evidence="7 10" id="KW-0456">Lyase</keyword>
<evidence type="ECO:0000256" key="1">
    <source>
        <dbReference type="ARBA" id="ARBA00001946"/>
    </source>
</evidence>
<evidence type="ECO:0000256" key="6">
    <source>
        <dbReference type="ARBA" id="ARBA00022842"/>
    </source>
</evidence>
<gene>
    <name evidence="10 13" type="primary">ppc</name>
    <name evidence="13" type="ORF">KPC_1225</name>
</gene>
<evidence type="ECO:0000313" key="14">
    <source>
        <dbReference type="Proteomes" id="UP000245974"/>
    </source>
</evidence>
<keyword evidence="8 10" id="KW-0120">Carbon dioxide fixation</keyword>
<comment type="catalytic activity">
    <reaction evidence="9 10">
        <text>oxaloacetate + phosphate = phosphoenolpyruvate + hydrogencarbonate</text>
        <dbReference type="Rhea" id="RHEA:28370"/>
        <dbReference type="ChEBI" id="CHEBI:16452"/>
        <dbReference type="ChEBI" id="CHEBI:17544"/>
        <dbReference type="ChEBI" id="CHEBI:43474"/>
        <dbReference type="ChEBI" id="CHEBI:58702"/>
        <dbReference type="EC" id="4.1.1.31"/>
    </reaction>
</comment>
<dbReference type="GO" id="GO:0006099">
    <property type="term" value="P:tricarboxylic acid cycle"/>
    <property type="evidence" value="ECO:0007669"/>
    <property type="project" value="InterPro"/>
</dbReference>
<dbReference type="PANTHER" id="PTHR30523">
    <property type="entry name" value="PHOSPHOENOLPYRUVATE CARBOXYLASE"/>
    <property type="match status" value="1"/>
</dbReference>
<comment type="function">
    <text evidence="2 10">Forms oxaloacetate, a four-carbon dicarboxylic acid source for the tricarboxylic acid cycle.</text>
</comment>
<accession>A0A2U3MX83</accession>
<reference evidence="14" key="1">
    <citation type="submission" date="2018-03" db="EMBL/GenBank/DDBJ databases">
        <authorList>
            <person name="Blom J."/>
        </authorList>
    </citation>
    <scope>NUCLEOTIDE SEQUENCE [LARGE SCALE GENOMIC DNA]</scope>
    <source>
        <strain evidence="14">KPC-SM-21</strain>
    </source>
</reference>
<evidence type="ECO:0000256" key="12">
    <source>
        <dbReference type="PROSITE-ProRule" id="PRU10112"/>
    </source>
</evidence>
<dbReference type="GO" id="GO:0015977">
    <property type="term" value="P:carbon fixation"/>
    <property type="evidence" value="ECO:0007669"/>
    <property type="project" value="UniProtKB-UniRule"/>
</dbReference>
<dbReference type="InterPro" id="IPR033129">
    <property type="entry name" value="PEPCASE_His_AS"/>
</dbReference>
<evidence type="ECO:0000256" key="10">
    <source>
        <dbReference type="HAMAP-Rule" id="MF_00595"/>
    </source>
</evidence>
<dbReference type="EMBL" id="OOGT01000039">
    <property type="protein sequence ID" value="SPL70047.1"/>
    <property type="molecule type" value="Genomic_DNA"/>
</dbReference>
<dbReference type="AlphaFoldDB" id="A0A2U3MX83"/>
<dbReference type="GO" id="GO:0008964">
    <property type="term" value="F:phosphoenolpyruvate carboxylase activity"/>
    <property type="evidence" value="ECO:0007669"/>
    <property type="project" value="UniProtKB-UniRule"/>
</dbReference>
<keyword evidence="14" id="KW-1185">Reference proteome</keyword>
<dbReference type="InParanoid" id="A0A2U3MX83"/>
<dbReference type="Proteomes" id="UP000245974">
    <property type="component" value="Unassembled WGS sequence"/>
</dbReference>
<comment type="subunit">
    <text evidence="10">Homotetramer.</text>
</comment>
<dbReference type="InterPro" id="IPR015813">
    <property type="entry name" value="Pyrv/PenolPyrv_kinase-like_dom"/>
</dbReference>
<dbReference type="InterPro" id="IPR022805">
    <property type="entry name" value="PEP_COase_bac/pln-type"/>
</dbReference>
<feature type="active site" evidence="10 12">
    <location>
        <position position="558"/>
    </location>
</feature>
<organism evidence="13 14">
    <name type="scientific">Acinetobacter stercoris</name>
    <dbReference type="NCBI Taxonomy" id="2126983"/>
    <lineage>
        <taxon>Bacteria</taxon>
        <taxon>Pseudomonadati</taxon>
        <taxon>Pseudomonadota</taxon>
        <taxon>Gammaproteobacteria</taxon>
        <taxon>Moraxellales</taxon>
        <taxon>Moraxellaceae</taxon>
        <taxon>Acinetobacter</taxon>
    </lineage>
</organism>
<sequence>MIQQIDAPLREDVRLLGNLLGETLKEHAGQDLFNQIEQIRALAKGARDGQIEAEKQLEQLFNSLEDDEILPLTRAFSHFLNFANIAEQYHVVRSRRQSEFDENAPSPNVLEHLFQKFKKQDISAETLYQQICELKIELVLTAHPTEVSRRTLIQKYDGINHCLSQFDQQKLTPKQRKEVLADLKQLITSAWETDEIRQHRPTPVDEAKWGFTTIEQTLWNAVPKFIRELNELVVENCEKDLPLNISPIRFASWMGGDRDGNPNVTHNITQEVLWLSRWKAADLYLRDIEDLRWELSIQDCSDELRQSLGYEHPEPYREYLRTTRERLKVTRQWLASKLQGQHSDVDRSLVIRHKQELLQPLLLCYRSLMACQLHEIANGKLLDFIYRVNSFGIELLKLDIRQESTRHRQAISAITEYLGLGNFETWTEQARQNFLLQELQSKRPLLPKHLNEPANSLIENPDVQEVFATMRTLAEQPKESLGAYIISMAEYPSDVLAVLLLQKEAGIEHPLRVVPLFETLKDLDGAASTMSTLFNMHWYKQHIQGKHEVMIGYSDSAKDAGFMSANWAQYRAQEELTAVAKKHDIQLTLFHGRGGSISRGGAPTQQALFSQPPGSISGAIRVTEQGEMIRFKFGLEEIALQNLEIYTAATLEATLLPPPVPKAEWRDLMHKMTDLSVKVYRATVRENPHFVKYLRTVTPELELQMLPLGSRPAKRKVSGGIESLRAIPWVFAWTQIRLMLPAWLGTGAAINEVIGEGQKPLLDEMLKEWPYFQTLIDMLEMVLSKADQNIALYYESHLTDDADLKALGTELRQRLHDAVQTLLAMKGESQLLSSNDVLDQAMKVRKPYLLPLHLLQAELMKRRRAYLAEKQAEHTPVDHALMVSIAGIAAGLRNTG</sequence>
<dbReference type="OrthoDB" id="9768133at2"/>
<dbReference type="PANTHER" id="PTHR30523:SF6">
    <property type="entry name" value="PHOSPHOENOLPYRUVATE CARBOXYLASE"/>
    <property type="match status" value="1"/>
</dbReference>